<feature type="compositionally biased region" description="Polar residues" evidence="1">
    <location>
        <begin position="206"/>
        <end position="218"/>
    </location>
</feature>
<feature type="compositionally biased region" description="Polar residues" evidence="1">
    <location>
        <begin position="178"/>
        <end position="197"/>
    </location>
</feature>
<organism evidence="2 3">
    <name type="scientific">Mycena maculata</name>
    <dbReference type="NCBI Taxonomy" id="230809"/>
    <lineage>
        <taxon>Eukaryota</taxon>
        <taxon>Fungi</taxon>
        <taxon>Dikarya</taxon>
        <taxon>Basidiomycota</taxon>
        <taxon>Agaricomycotina</taxon>
        <taxon>Agaricomycetes</taxon>
        <taxon>Agaricomycetidae</taxon>
        <taxon>Agaricales</taxon>
        <taxon>Marasmiineae</taxon>
        <taxon>Mycenaceae</taxon>
        <taxon>Mycena</taxon>
    </lineage>
</organism>
<feature type="region of interest" description="Disordered" evidence="1">
    <location>
        <begin position="177"/>
        <end position="218"/>
    </location>
</feature>
<protein>
    <submittedName>
        <fullName evidence="2">Uncharacterized protein</fullName>
    </submittedName>
</protein>
<accession>A0AAD7JF56</accession>
<feature type="compositionally biased region" description="Basic and acidic residues" evidence="1">
    <location>
        <begin position="93"/>
        <end position="102"/>
    </location>
</feature>
<sequence length="374" mass="39671">MFPPTTAGNNALRNGPVLLVLGMAWWGQVIWNAGTMDGLGGGDMALAAAADWAFMVNDVEWVLRAVLTQGRAAMDAHERGEENVEGEGEEEMSTEKKTEKPRGKTGAKKMGPAAKAATGKKRKRVAAGEPQEDSPPTKTRKQTTEDRPRPKPRPNGAATRASTHGAGLIATSMVGGEENTQTQAQAPETPATSQKDSPVQDIANPHSGTSTDVNAVSLSTALVPTSETVSGATASPSAEPGIVTSESARVRMEVDEEGAPSAEILLLRAKLAEGRKASALDLDPFAEQEGLTAEELAEMNADPEVDEDEMLKAAFLPTAAPPACRLAPPRSAKAPFAFILLKNYARYTDNVSFICLTPSRSYRTSYNEYIGFFS</sequence>
<feature type="compositionally biased region" description="Low complexity" evidence="1">
    <location>
        <begin position="108"/>
        <end position="117"/>
    </location>
</feature>
<evidence type="ECO:0000256" key="1">
    <source>
        <dbReference type="SAM" id="MobiDB-lite"/>
    </source>
</evidence>
<evidence type="ECO:0000313" key="3">
    <source>
        <dbReference type="Proteomes" id="UP001215280"/>
    </source>
</evidence>
<evidence type="ECO:0000313" key="2">
    <source>
        <dbReference type="EMBL" id="KAJ7761158.1"/>
    </source>
</evidence>
<gene>
    <name evidence="2" type="ORF">DFH07DRAFT_957230</name>
</gene>
<dbReference type="EMBL" id="JARJLG010000046">
    <property type="protein sequence ID" value="KAJ7761158.1"/>
    <property type="molecule type" value="Genomic_DNA"/>
</dbReference>
<feature type="compositionally biased region" description="Acidic residues" evidence="1">
    <location>
        <begin position="83"/>
        <end position="92"/>
    </location>
</feature>
<feature type="region of interest" description="Disordered" evidence="1">
    <location>
        <begin position="73"/>
        <end position="163"/>
    </location>
</feature>
<name>A0AAD7JF56_9AGAR</name>
<reference evidence="2" key="1">
    <citation type="submission" date="2023-03" db="EMBL/GenBank/DDBJ databases">
        <title>Massive genome expansion in bonnet fungi (Mycena s.s.) driven by repeated elements and novel gene families across ecological guilds.</title>
        <authorList>
            <consortium name="Lawrence Berkeley National Laboratory"/>
            <person name="Harder C.B."/>
            <person name="Miyauchi S."/>
            <person name="Viragh M."/>
            <person name="Kuo A."/>
            <person name="Thoen E."/>
            <person name="Andreopoulos B."/>
            <person name="Lu D."/>
            <person name="Skrede I."/>
            <person name="Drula E."/>
            <person name="Henrissat B."/>
            <person name="Morin E."/>
            <person name="Kohler A."/>
            <person name="Barry K."/>
            <person name="LaButti K."/>
            <person name="Morin E."/>
            <person name="Salamov A."/>
            <person name="Lipzen A."/>
            <person name="Mereny Z."/>
            <person name="Hegedus B."/>
            <person name="Baldrian P."/>
            <person name="Stursova M."/>
            <person name="Weitz H."/>
            <person name="Taylor A."/>
            <person name="Grigoriev I.V."/>
            <person name="Nagy L.G."/>
            <person name="Martin F."/>
            <person name="Kauserud H."/>
        </authorList>
    </citation>
    <scope>NUCLEOTIDE SEQUENCE</scope>
    <source>
        <strain evidence="2">CBHHK188m</strain>
    </source>
</reference>
<proteinExistence type="predicted"/>
<keyword evidence="3" id="KW-1185">Reference proteome</keyword>
<dbReference type="Proteomes" id="UP001215280">
    <property type="component" value="Unassembled WGS sequence"/>
</dbReference>
<dbReference type="AlphaFoldDB" id="A0AAD7JF56"/>
<comment type="caution">
    <text evidence="2">The sequence shown here is derived from an EMBL/GenBank/DDBJ whole genome shotgun (WGS) entry which is preliminary data.</text>
</comment>